<comment type="caution">
    <text evidence="9">The sequence shown here is derived from an EMBL/GenBank/DDBJ whole genome shotgun (WGS) entry which is preliminary data.</text>
</comment>
<keyword evidence="7" id="KW-0732">Signal</keyword>
<dbReference type="SUPFAM" id="SSF51445">
    <property type="entry name" value="(Trans)glycosidases"/>
    <property type="match status" value="1"/>
</dbReference>
<dbReference type="Gene3D" id="2.60.40.1180">
    <property type="entry name" value="Golgi alpha-mannosidase II"/>
    <property type="match status" value="1"/>
</dbReference>
<keyword evidence="3 5" id="KW-0326">Glycosidase</keyword>
<dbReference type="Proteomes" id="UP000291822">
    <property type="component" value="Unassembled WGS sequence"/>
</dbReference>
<feature type="chain" id="PRO_5020449953" description="Alpha-amylase" evidence="7">
    <location>
        <begin position="29"/>
        <end position="543"/>
    </location>
</feature>
<reference evidence="9 10" key="1">
    <citation type="submission" date="2019-02" db="EMBL/GenBank/DDBJ databases">
        <title>Dyella amyloliquefaciens sp. nov., isolated from forest soil.</title>
        <authorList>
            <person name="Gao Z.-H."/>
            <person name="Qiu L.-H."/>
        </authorList>
    </citation>
    <scope>NUCLEOTIDE SEQUENCE [LARGE SCALE GENOMIC DNA]</scope>
    <source>
        <strain evidence="9 10">KACC 12747</strain>
    </source>
</reference>
<comment type="similarity">
    <text evidence="1 4">Belongs to the glycosyl hydrolase 13 family.</text>
</comment>
<dbReference type="EC" id="3.2.1.1" evidence="5"/>
<evidence type="ECO:0000256" key="3">
    <source>
        <dbReference type="ARBA" id="ARBA00023295"/>
    </source>
</evidence>
<keyword evidence="2 5" id="KW-0378">Hydrolase</keyword>
<proteinExistence type="inferred from homology"/>
<dbReference type="AlphaFoldDB" id="A0A4R0YLQ2"/>
<dbReference type="InterPro" id="IPR045857">
    <property type="entry name" value="O16G_dom_2"/>
</dbReference>
<evidence type="ECO:0000256" key="4">
    <source>
        <dbReference type="RuleBase" id="RU003615"/>
    </source>
</evidence>
<dbReference type="GO" id="GO:0009313">
    <property type="term" value="P:oligosaccharide catabolic process"/>
    <property type="evidence" value="ECO:0007669"/>
    <property type="project" value="TreeGrafter"/>
</dbReference>
<evidence type="ECO:0000256" key="1">
    <source>
        <dbReference type="ARBA" id="ARBA00008061"/>
    </source>
</evidence>
<dbReference type="GO" id="GO:0004556">
    <property type="term" value="F:alpha-amylase activity"/>
    <property type="evidence" value="ECO:0007669"/>
    <property type="project" value="UniProtKB-UniRule"/>
</dbReference>
<gene>
    <name evidence="9" type="ORF">EZM97_34250</name>
</gene>
<feature type="domain" description="Glycosyl hydrolase family 13 catalytic" evidence="8">
    <location>
        <begin position="46"/>
        <end position="411"/>
    </location>
</feature>
<keyword evidence="5" id="KW-0119">Carbohydrate metabolism</keyword>
<comment type="catalytic activity">
    <reaction evidence="5">
        <text>Endohydrolysis of (1-&gt;4)-alpha-D-glucosidic linkages in polysaccharides containing three or more (1-&gt;4)-alpha-linked D-glucose units.</text>
        <dbReference type="EC" id="3.2.1.1"/>
    </reaction>
</comment>
<dbReference type="PANTHER" id="PTHR10357">
    <property type="entry name" value="ALPHA-AMYLASE FAMILY MEMBER"/>
    <property type="match status" value="1"/>
</dbReference>
<dbReference type="Gene3D" id="3.90.400.10">
    <property type="entry name" value="Oligo-1,6-glucosidase, Domain 2"/>
    <property type="match status" value="1"/>
</dbReference>
<feature type="signal peptide" evidence="7">
    <location>
        <begin position="1"/>
        <end position="28"/>
    </location>
</feature>
<feature type="region of interest" description="Disordered" evidence="6">
    <location>
        <begin position="387"/>
        <end position="441"/>
    </location>
</feature>
<dbReference type="InterPro" id="IPR056300">
    <property type="entry name" value="SusG-like_C"/>
</dbReference>
<accession>A0A4R0YLQ2</accession>
<evidence type="ECO:0000313" key="9">
    <source>
        <dbReference type="EMBL" id="TCI06543.1"/>
    </source>
</evidence>
<organism evidence="9 10">
    <name type="scientific">Dyella soli</name>
    <dbReference type="NCBI Taxonomy" id="522319"/>
    <lineage>
        <taxon>Bacteria</taxon>
        <taxon>Pseudomonadati</taxon>
        <taxon>Pseudomonadota</taxon>
        <taxon>Gammaproteobacteria</taxon>
        <taxon>Lysobacterales</taxon>
        <taxon>Rhodanobacteraceae</taxon>
        <taxon>Dyella</taxon>
    </lineage>
</organism>
<evidence type="ECO:0000256" key="2">
    <source>
        <dbReference type="ARBA" id="ARBA00022801"/>
    </source>
</evidence>
<dbReference type="PRINTS" id="PR00110">
    <property type="entry name" value="ALPHAAMYLASE"/>
</dbReference>
<dbReference type="PANTHER" id="PTHR10357:SF179">
    <property type="entry name" value="NEUTRAL AND BASIC AMINO ACID TRANSPORT PROTEIN RBAT"/>
    <property type="match status" value="1"/>
</dbReference>
<dbReference type="Gene3D" id="3.20.20.80">
    <property type="entry name" value="Glycosidases"/>
    <property type="match status" value="1"/>
</dbReference>
<name>A0A4R0YLQ2_9GAMM</name>
<evidence type="ECO:0000256" key="6">
    <source>
        <dbReference type="SAM" id="MobiDB-lite"/>
    </source>
</evidence>
<sequence length="543" mass="59442">MSRNRLFSPLAFLLALALGPGISPQVNADAAAAAPATAAPSGVYYEIFVRAWYDTNGDGIGDLNGVTAKLDYLKSLGISGIWLMPINTAPSYHGYDVTDYYGINPQYGNEADLQRLLDEAHKRGIAVTMDMVINHTSQVHPWFIAARDAADPHHDWYTWAGPQADLGALSTASDSRIWHPLGKAHYLGDFGGGMPDLNYDNPAVRAEMIKVGRYWIAKGVDGFRLDAAKHIYDDFKARQHDPEIVAKNVAWWTEFHDAIAAVNPHVTLVGEVMAESPAQLAPYLRPLGSIFDFPLAEQLIVSAKDERVGKLDALLKDTYDAYRSAVEAQGAAAAPFIDSTFLSNHDQERVMSRLGGNLEHMRMAAAMLLTLPGRPYIYYGEELGMEGRKPDPNLREPMRWQRQPATSANSRAQDAPAGYGQSRWKPSSVHQGEAVSVQAEQDDPSSLLNTYRTLIGWRAQVAALRDGDLQLLATGNPSLLAYWRRAGAQRVLVVHNLSGQPLSWKADGQVLPPHASVLLKSKPGVTLDGDRLSLPAYSTAVLQ</sequence>
<dbReference type="Pfam" id="PF23915">
    <property type="entry name" value="SusG_C"/>
    <property type="match status" value="1"/>
</dbReference>
<evidence type="ECO:0000259" key="8">
    <source>
        <dbReference type="SMART" id="SM00642"/>
    </source>
</evidence>
<evidence type="ECO:0000313" key="10">
    <source>
        <dbReference type="Proteomes" id="UP000291822"/>
    </source>
</evidence>
<dbReference type="CDD" id="cd11316">
    <property type="entry name" value="AmyAc_bac2_AmyA"/>
    <property type="match status" value="1"/>
</dbReference>
<dbReference type="InterPro" id="IPR006046">
    <property type="entry name" value="Alpha_amylase"/>
</dbReference>
<dbReference type="InterPro" id="IPR006047">
    <property type="entry name" value="GH13_cat_dom"/>
</dbReference>
<feature type="compositionally biased region" description="Polar residues" evidence="6">
    <location>
        <begin position="403"/>
        <end position="412"/>
    </location>
</feature>
<dbReference type="SMART" id="SM00642">
    <property type="entry name" value="Aamy"/>
    <property type="match status" value="1"/>
</dbReference>
<dbReference type="RefSeq" id="WP_131413373.1">
    <property type="nucleotide sequence ID" value="NZ_SJTG01000006.1"/>
</dbReference>
<dbReference type="GO" id="GO:0043169">
    <property type="term" value="F:cation binding"/>
    <property type="evidence" value="ECO:0007669"/>
    <property type="project" value="InterPro"/>
</dbReference>
<evidence type="ECO:0000256" key="5">
    <source>
        <dbReference type="RuleBase" id="RU361134"/>
    </source>
</evidence>
<dbReference type="Pfam" id="PF00128">
    <property type="entry name" value="Alpha-amylase"/>
    <property type="match status" value="1"/>
</dbReference>
<feature type="compositionally biased region" description="Basic and acidic residues" evidence="6">
    <location>
        <begin position="387"/>
        <end position="399"/>
    </location>
</feature>
<keyword evidence="10" id="KW-1185">Reference proteome</keyword>
<dbReference type="SUPFAM" id="SSF51011">
    <property type="entry name" value="Glycosyl hydrolase domain"/>
    <property type="match status" value="1"/>
</dbReference>
<dbReference type="InterPro" id="IPR017853">
    <property type="entry name" value="GH"/>
</dbReference>
<dbReference type="InterPro" id="IPR013780">
    <property type="entry name" value="Glyco_hydro_b"/>
</dbReference>
<evidence type="ECO:0000256" key="7">
    <source>
        <dbReference type="SAM" id="SignalP"/>
    </source>
</evidence>
<dbReference type="EMBL" id="SJTG01000006">
    <property type="protein sequence ID" value="TCI06543.1"/>
    <property type="molecule type" value="Genomic_DNA"/>
</dbReference>
<protein>
    <recommendedName>
        <fullName evidence="5">Alpha-amylase</fullName>
        <ecNumber evidence="5">3.2.1.1</ecNumber>
    </recommendedName>
</protein>